<dbReference type="InterPro" id="IPR036757">
    <property type="entry name" value="TFR-like_dimer_dom_sf"/>
</dbReference>
<feature type="compositionally biased region" description="Basic and acidic residues" evidence="2">
    <location>
        <begin position="40"/>
        <end position="52"/>
    </location>
</feature>
<feature type="transmembrane region" description="Helical" evidence="3">
    <location>
        <begin position="164"/>
        <end position="182"/>
    </location>
</feature>
<keyword evidence="3" id="KW-0472">Membrane</keyword>
<dbReference type="EMBL" id="KV878210">
    <property type="protein sequence ID" value="OJJ39198.1"/>
    <property type="molecule type" value="Genomic_DNA"/>
</dbReference>
<dbReference type="CDD" id="cd02121">
    <property type="entry name" value="PA_GCPII_like"/>
    <property type="match status" value="1"/>
</dbReference>
<dbReference type="InterPro" id="IPR007484">
    <property type="entry name" value="Peptidase_M28"/>
</dbReference>
<dbReference type="Proteomes" id="UP000184383">
    <property type="component" value="Unassembled WGS sequence"/>
</dbReference>
<comment type="similarity">
    <text evidence="1">Belongs to the peptidase M28 family. M28B subfamily.</text>
</comment>
<dbReference type="Pfam" id="PF04389">
    <property type="entry name" value="Peptidase_M28"/>
    <property type="match status" value="1"/>
</dbReference>
<dbReference type="SUPFAM" id="SSF52025">
    <property type="entry name" value="PA domain"/>
    <property type="match status" value="1"/>
</dbReference>
<gene>
    <name evidence="7" type="ORF">ASPWEDRAFT_25049</name>
</gene>
<dbReference type="FunFam" id="3.40.630.10:FF:000101">
    <property type="entry name" value="N-acetylated alpha-linked acidic dipeptidase like 1"/>
    <property type="match status" value="1"/>
</dbReference>
<evidence type="ECO:0000259" key="5">
    <source>
        <dbReference type="Pfam" id="PF04253"/>
    </source>
</evidence>
<dbReference type="FunFam" id="3.50.30.30:FF:000029">
    <property type="entry name" value="Glutamate carboxypeptidase Tre2, putative"/>
    <property type="match status" value="1"/>
</dbReference>
<dbReference type="InterPro" id="IPR046450">
    <property type="entry name" value="PA_dom_sf"/>
</dbReference>
<keyword evidence="3" id="KW-1133">Transmembrane helix</keyword>
<dbReference type="GO" id="GO:0004180">
    <property type="term" value="F:carboxypeptidase activity"/>
    <property type="evidence" value="ECO:0007669"/>
    <property type="project" value="TreeGrafter"/>
</dbReference>
<evidence type="ECO:0000259" key="6">
    <source>
        <dbReference type="Pfam" id="PF04389"/>
    </source>
</evidence>
<proteinExistence type="inferred from homology"/>
<dbReference type="InterPro" id="IPR007365">
    <property type="entry name" value="TFR-like_dimer_dom"/>
</dbReference>
<feature type="region of interest" description="Disordered" evidence="2">
    <location>
        <begin position="1"/>
        <end position="71"/>
    </location>
</feature>
<dbReference type="RefSeq" id="XP_040692874.1">
    <property type="nucleotide sequence ID" value="XM_040832691.1"/>
</dbReference>
<accession>A0A1L9RWH6</accession>
<sequence length="885" mass="98679">MGNDTKYEYDSLPIPSYEEAISDRPGSSRSDLGPEQSGDDAERQGLLRHGDAHPPASGGYPRGYHPPTVESVRNSLDDLESQGSHSARGSLEELRRELNQMDVDDGESSSQRPRLRHRFSKQFNNLTRTLSSFHLPFRRYLPSFRFTINLDEARNNLKGNGCIILLRLFGLMLVVTIVYIFFISDIFNMNTKFIMGQSYSAASVQNFVQGHINETNIAENLRRITSYPHMAGTEGSFVLAEWIEQEFRNAALDNIEMEEFQVYLNYPQKDGRRVAIVDPPDLAWEASLQEKGQETPVFHGHSKSGNVTGPLIYANYGSREDFQYLADKGISLNGSIALVRYYGTESDRALKIKAAEMAGAAGCIIYSDPAEDGFVKGPAYPKGRYMPEDGVQRGGVSLMSWVAGDVLSPGFASTPGEKNRLKPEDSPGLTNIPSIPIAWGDARRLLQVLKGHGSKVPLDWVGGVPDVSQWWTGDSSSPTVNLMNLQDEVERQPIYNVFGRIVGLEQPDKKIIIGNHRDSWCLGGVDPGSGTAVFLEVVRVFGELLTYGWRPLRTIEFASWDGEEYNLIGSTEHVEKELGNLRNDAYAYLNVDVGVSGTDFTASASPLYERVVLQILGRISDPVTNKTLKDIWEEKQKKLGGLGAGSDYVAFQDIAGTSSIDFGFAGEPYPYHSCYENFDWMTKFGDPEFQYHKALGQFWGLLLLEFADTAILPFDMEVYASHVHGYITDLEKYAKDQSIPVVRASPENVTARDSSVDIQPLYDAAAKFEANAAQFQKWGQIWHDIVWGSGGFESNVMAVQRMSHNTRMGNFETNLLDLDEGGGIPNRTQFKHVIFGPQLWSGYDVTFFPAIRDSIDAGDWNQTQTWIDKVATIIDRASDLLIPQQ</sequence>
<reference evidence="8" key="1">
    <citation type="journal article" date="2017" name="Genome Biol.">
        <title>Comparative genomics reveals high biological diversity and specific adaptations in the industrially and medically important fungal genus Aspergillus.</title>
        <authorList>
            <person name="de Vries R.P."/>
            <person name="Riley R."/>
            <person name="Wiebenga A."/>
            <person name="Aguilar-Osorio G."/>
            <person name="Amillis S."/>
            <person name="Uchima C.A."/>
            <person name="Anderluh G."/>
            <person name="Asadollahi M."/>
            <person name="Askin M."/>
            <person name="Barry K."/>
            <person name="Battaglia E."/>
            <person name="Bayram O."/>
            <person name="Benocci T."/>
            <person name="Braus-Stromeyer S.A."/>
            <person name="Caldana C."/>
            <person name="Canovas D."/>
            <person name="Cerqueira G.C."/>
            <person name="Chen F."/>
            <person name="Chen W."/>
            <person name="Choi C."/>
            <person name="Clum A."/>
            <person name="Dos Santos R.A."/>
            <person name="Damasio A.R."/>
            <person name="Diallinas G."/>
            <person name="Emri T."/>
            <person name="Fekete E."/>
            <person name="Flipphi M."/>
            <person name="Freyberg S."/>
            <person name="Gallo A."/>
            <person name="Gournas C."/>
            <person name="Habgood R."/>
            <person name="Hainaut M."/>
            <person name="Harispe M.L."/>
            <person name="Henrissat B."/>
            <person name="Hilden K.S."/>
            <person name="Hope R."/>
            <person name="Hossain A."/>
            <person name="Karabika E."/>
            <person name="Karaffa L."/>
            <person name="Karanyi Z."/>
            <person name="Krasevec N."/>
            <person name="Kuo A."/>
            <person name="Kusch H."/>
            <person name="LaButti K."/>
            <person name="Lagendijk E.L."/>
            <person name="Lapidus A."/>
            <person name="Levasseur A."/>
            <person name="Lindquist E."/>
            <person name="Lipzen A."/>
            <person name="Logrieco A.F."/>
            <person name="MacCabe A."/>
            <person name="Maekelae M.R."/>
            <person name="Malavazi I."/>
            <person name="Melin P."/>
            <person name="Meyer V."/>
            <person name="Mielnichuk N."/>
            <person name="Miskei M."/>
            <person name="Molnar A.P."/>
            <person name="Mule G."/>
            <person name="Ngan C.Y."/>
            <person name="Orejas M."/>
            <person name="Orosz E."/>
            <person name="Ouedraogo J.P."/>
            <person name="Overkamp K.M."/>
            <person name="Park H.-S."/>
            <person name="Perrone G."/>
            <person name="Piumi F."/>
            <person name="Punt P.J."/>
            <person name="Ram A.F."/>
            <person name="Ramon A."/>
            <person name="Rauscher S."/>
            <person name="Record E."/>
            <person name="Riano-Pachon D.M."/>
            <person name="Robert V."/>
            <person name="Roehrig J."/>
            <person name="Ruller R."/>
            <person name="Salamov A."/>
            <person name="Salih N.S."/>
            <person name="Samson R.A."/>
            <person name="Sandor E."/>
            <person name="Sanguinetti M."/>
            <person name="Schuetze T."/>
            <person name="Sepcic K."/>
            <person name="Shelest E."/>
            <person name="Sherlock G."/>
            <person name="Sophianopoulou V."/>
            <person name="Squina F.M."/>
            <person name="Sun H."/>
            <person name="Susca A."/>
            <person name="Todd R.B."/>
            <person name="Tsang A."/>
            <person name="Unkles S.E."/>
            <person name="van de Wiele N."/>
            <person name="van Rossen-Uffink D."/>
            <person name="Oliveira J.V."/>
            <person name="Vesth T.C."/>
            <person name="Visser J."/>
            <person name="Yu J.-H."/>
            <person name="Zhou M."/>
            <person name="Andersen M.R."/>
            <person name="Archer D.B."/>
            <person name="Baker S.E."/>
            <person name="Benoit I."/>
            <person name="Brakhage A.A."/>
            <person name="Braus G.H."/>
            <person name="Fischer R."/>
            <person name="Frisvad J.C."/>
            <person name="Goldman G.H."/>
            <person name="Houbraken J."/>
            <person name="Oakley B."/>
            <person name="Pocsi I."/>
            <person name="Scazzocchio C."/>
            <person name="Seiboth B."/>
            <person name="vanKuyk P.A."/>
            <person name="Wortman J."/>
            <person name="Dyer P.S."/>
            <person name="Grigoriev I.V."/>
        </authorList>
    </citation>
    <scope>NUCLEOTIDE SEQUENCE [LARGE SCALE GENOMIC DNA]</scope>
    <source>
        <strain evidence="8">DTO 134E9</strain>
    </source>
</reference>
<dbReference type="Gene3D" id="3.50.30.30">
    <property type="match status" value="1"/>
</dbReference>
<feature type="domain" description="PA" evidence="4">
    <location>
        <begin position="307"/>
        <end position="393"/>
    </location>
</feature>
<dbReference type="InterPro" id="IPR003137">
    <property type="entry name" value="PA_domain"/>
</dbReference>
<dbReference type="PANTHER" id="PTHR10404:SF71">
    <property type="entry name" value="CARBOXYPEPTIDASE TRE2, PUTATIVE (AFU_ORTHOLOGUE AFUA_3G10650)-RELATED"/>
    <property type="match status" value="1"/>
</dbReference>
<evidence type="ECO:0000259" key="4">
    <source>
        <dbReference type="Pfam" id="PF02225"/>
    </source>
</evidence>
<name>A0A1L9RWH6_ASPWE</name>
<keyword evidence="8" id="KW-1185">Reference proteome</keyword>
<keyword evidence="3" id="KW-0812">Transmembrane</keyword>
<dbReference type="AlphaFoldDB" id="A0A1L9RWH6"/>
<dbReference type="Pfam" id="PF02225">
    <property type="entry name" value="PA"/>
    <property type="match status" value="1"/>
</dbReference>
<dbReference type="FunFam" id="1.20.930.40:FF:000006">
    <property type="entry name" value="Glutamate carboxypeptidase Tre2, putative"/>
    <property type="match status" value="1"/>
</dbReference>
<dbReference type="InterPro" id="IPR039373">
    <property type="entry name" value="Peptidase_M28B"/>
</dbReference>
<evidence type="ECO:0000313" key="8">
    <source>
        <dbReference type="Proteomes" id="UP000184383"/>
    </source>
</evidence>
<feature type="domain" description="Peptidase M28" evidence="6">
    <location>
        <begin position="496"/>
        <end position="679"/>
    </location>
</feature>
<dbReference type="OrthoDB" id="5841748at2759"/>
<feature type="domain" description="Transferrin receptor-like dimerisation" evidence="5">
    <location>
        <begin position="756"/>
        <end position="881"/>
    </location>
</feature>
<dbReference type="Gene3D" id="1.20.930.40">
    <property type="entry name" value="Transferrin receptor-like, dimerisation domain"/>
    <property type="match status" value="1"/>
</dbReference>
<dbReference type="VEuPathDB" id="FungiDB:ASPWEDRAFT_25049"/>
<evidence type="ECO:0008006" key="9">
    <source>
        <dbReference type="Google" id="ProtNLM"/>
    </source>
</evidence>
<protein>
    <recommendedName>
        <fullName evidence="9">Glutamate carboxypeptidase Tre2</fullName>
    </recommendedName>
</protein>
<evidence type="ECO:0000313" key="7">
    <source>
        <dbReference type="EMBL" id="OJJ39198.1"/>
    </source>
</evidence>
<dbReference type="STRING" id="1073089.A0A1L9RWH6"/>
<dbReference type="CDD" id="cd08022">
    <property type="entry name" value="M28_PSMA_like"/>
    <property type="match status" value="1"/>
</dbReference>
<dbReference type="GeneID" id="63748539"/>
<evidence type="ECO:0000256" key="2">
    <source>
        <dbReference type="SAM" id="MobiDB-lite"/>
    </source>
</evidence>
<dbReference type="PANTHER" id="PTHR10404">
    <property type="entry name" value="N-ACETYLATED-ALPHA-LINKED ACIDIC DIPEPTIDASE"/>
    <property type="match status" value="1"/>
</dbReference>
<dbReference type="SUPFAM" id="SSF53187">
    <property type="entry name" value="Zn-dependent exopeptidases"/>
    <property type="match status" value="1"/>
</dbReference>
<dbReference type="Gene3D" id="3.40.630.10">
    <property type="entry name" value="Zn peptidases"/>
    <property type="match status" value="1"/>
</dbReference>
<dbReference type="Pfam" id="PF04253">
    <property type="entry name" value="TFR_dimer"/>
    <property type="match status" value="1"/>
</dbReference>
<evidence type="ECO:0000256" key="1">
    <source>
        <dbReference type="ARBA" id="ARBA00005634"/>
    </source>
</evidence>
<evidence type="ECO:0000256" key="3">
    <source>
        <dbReference type="SAM" id="Phobius"/>
    </source>
</evidence>
<organism evidence="7 8">
    <name type="scientific">Aspergillus wentii DTO 134E9</name>
    <dbReference type="NCBI Taxonomy" id="1073089"/>
    <lineage>
        <taxon>Eukaryota</taxon>
        <taxon>Fungi</taxon>
        <taxon>Dikarya</taxon>
        <taxon>Ascomycota</taxon>
        <taxon>Pezizomycotina</taxon>
        <taxon>Eurotiomycetes</taxon>
        <taxon>Eurotiomycetidae</taxon>
        <taxon>Eurotiales</taxon>
        <taxon>Aspergillaceae</taxon>
        <taxon>Aspergillus</taxon>
        <taxon>Aspergillus subgen. Cremei</taxon>
    </lineage>
</organism>
<dbReference type="SUPFAM" id="SSF47672">
    <property type="entry name" value="Transferrin receptor-like dimerisation domain"/>
    <property type="match status" value="1"/>
</dbReference>